<organism evidence="4 5">
    <name type="scientific">Lophiostoma macrostomum CBS 122681</name>
    <dbReference type="NCBI Taxonomy" id="1314788"/>
    <lineage>
        <taxon>Eukaryota</taxon>
        <taxon>Fungi</taxon>
        <taxon>Dikarya</taxon>
        <taxon>Ascomycota</taxon>
        <taxon>Pezizomycotina</taxon>
        <taxon>Dothideomycetes</taxon>
        <taxon>Pleosporomycetidae</taxon>
        <taxon>Pleosporales</taxon>
        <taxon>Lophiostomataceae</taxon>
        <taxon>Lophiostoma</taxon>
    </lineage>
</organism>
<evidence type="ECO:0000313" key="5">
    <source>
        <dbReference type="Proteomes" id="UP000799324"/>
    </source>
</evidence>
<dbReference type="AlphaFoldDB" id="A0A6A6SX92"/>
<name>A0A6A6SX92_9PLEO</name>
<evidence type="ECO:0000313" key="4">
    <source>
        <dbReference type="EMBL" id="KAF2651687.1"/>
    </source>
</evidence>
<feature type="chain" id="PRO_5025658212" evidence="2">
    <location>
        <begin position="24"/>
        <end position="383"/>
    </location>
</feature>
<dbReference type="OrthoDB" id="121380at2759"/>
<dbReference type="PANTHER" id="PTHR34315">
    <property type="match status" value="1"/>
</dbReference>
<proteinExistence type="predicted"/>
<feature type="compositionally biased region" description="Low complexity" evidence="1">
    <location>
        <begin position="363"/>
        <end position="383"/>
    </location>
</feature>
<dbReference type="GO" id="GO:0008199">
    <property type="term" value="F:ferric iron binding"/>
    <property type="evidence" value="ECO:0007669"/>
    <property type="project" value="InterPro"/>
</dbReference>
<accession>A0A6A6SX92</accession>
<dbReference type="InterPro" id="IPR000627">
    <property type="entry name" value="Intradiol_dOase_C"/>
</dbReference>
<dbReference type="InterPro" id="IPR015889">
    <property type="entry name" value="Intradiol_dOase_core"/>
</dbReference>
<evidence type="ECO:0000256" key="2">
    <source>
        <dbReference type="SAM" id="SignalP"/>
    </source>
</evidence>
<gene>
    <name evidence="4" type="ORF">K491DRAFT_665077</name>
</gene>
<dbReference type="Gene3D" id="2.60.130.10">
    <property type="entry name" value="Aromatic compound dioxygenase"/>
    <property type="match status" value="1"/>
</dbReference>
<evidence type="ECO:0000256" key="1">
    <source>
        <dbReference type="SAM" id="MobiDB-lite"/>
    </source>
</evidence>
<dbReference type="CDD" id="cd03457">
    <property type="entry name" value="intradiol_dioxygenase_like"/>
    <property type="match status" value="1"/>
</dbReference>
<dbReference type="Pfam" id="PF00775">
    <property type="entry name" value="Dioxygenase_C"/>
    <property type="match status" value="1"/>
</dbReference>
<sequence>MKFASVVSAALLAGLSIAHPGQSAEEHAKEIVERREYLSTHKRSLAHCADQLEARGHNAVMQQRRKAKLQDLRAKRSIAQDKSILRARDLDTILSTSHASNLTGVTADTDPAVLFSGNNSCILTPEVTQGPYWVEGEVVRTDVTEDQAGVPLHLDIQLIDVNTCEPVPQAYLELWHCNATGVYAGVIASGNGNSNDSTNIDNTFLRGIQLSDDTGVVQFDTIFPGHYTGRAPHIHVLTHTDATLLANNTLSGGNVTHVGQIFADQDLITLVETTAPYNTNTQELTTNAEDSILAEEADTTDPMIEYVLLGDDVEQGLFGWISFGFDNTASYNVTPAVYWTSDGGVENPDSGSGMGGGPPPSGSAPAGVASTLSTVTASASASA</sequence>
<feature type="region of interest" description="Disordered" evidence="1">
    <location>
        <begin position="344"/>
        <end position="383"/>
    </location>
</feature>
<feature type="domain" description="Intradiol ring-cleavage dioxygenases" evidence="3">
    <location>
        <begin position="138"/>
        <end position="231"/>
    </location>
</feature>
<dbReference type="Proteomes" id="UP000799324">
    <property type="component" value="Unassembled WGS sequence"/>
</dbReference>
<feature type="signal peptide" evidence="2">
    <location>
        <begin position="1"/>
        <end position="23"/>
    </location>
</feature>
<keyword evidence="4" id="KW-0223">Dioxygenase</keyword>
<keyword evidence="5" id="KW-1185">Reference proteome</keyword>
<evidence type="ECO:0000259" key="3">
    <source>
        <dbReference type="Pfam" id="PF00775"/>
    </source>
</evidence>
<keyword evidence="2" id="KW-0732">Signal</keyword>
<keyword evidence="4" id="KW-0560">Oxidoreductase</keyword>
<protein>
    <submittedName>
        <fullName evidence="4">Putative extracellular dioxygenase</fullName>
    </submittedName>
</protein>
<dbReference type="GO" id="GO:0016702">
    <property type="term" value="F:oxidoreductase activity, acting on single donors with incorporation of molecular oxygen, incorporation of two atoms of oxygen"/>
    <property type="evidence" value="ECO:0007669"/>
    <property type="project" value="InterPro"/>
</dbReference>
<dbReference type="SUPFAM" id="SSF49482">
    <property type="entry name" value="Aromatic compound dioxygenase"/>
    <property type="match status" value="1"/>
</dbReference>
<dbReference type="PANTHER" id="PTHR34315:SF1">
    <property type="entry name" value="INTRADIOL RING-CLEAVAGE DIOXYGENASES DOMAIN-CONTAINING PROTEIN-RELATED"/>
    <property type="match status" value="1"/>
</dbReference>
<reference evidence="4" key="1">
    <citation type="journal article" date="2020" name="Stud. Mycol.">
        <title>101 Dothideomycetes genomes: a test case for predicting lifestyles and emergence of pathogens.</title>
        <authorList>
            <person name="Haridas S."/>
            <person name="Albert R."/>
            <person name="Binder M."/>
            <person name="Bloem J."/>
            <person name="Labutti K."/>
            <person name="Salamov A."/>
            <person name="Andreopoulos B."/>
            <person name="Baker S."/>
            <person name="Barry K."/>
            <person name="Bills G."/>
            <person name="Bluhm B."/>
            <person name="Cannon C."/>
            <person name="Castanera R."/>
            <person name="Culley D."/>
            <person name="Daum C."/>
            <person name="Ezra D."/>
            <person name="Gonzalez J."/>
            <person name="Henrissat B."/>
            <person name="Kuo A."/>
            <person name="Liang C."/>
            <person name="Lipzen A."/>
            <person name="Lutzoni F."/>
            <person name="Magnuson J."/>
            <person name="Mondo S."/>
            <person name="Nolan M."/>
            <person name="Ohm R."/>
            <person name="Pangilinan J."/>
            <person name="Park H.-J."/>
            <person name="Ramirez L."/>
            <person name="Alfaro M."/>
            <person name="Sun H."/>
            <person name="Tritt A."/>
            <person name="Yoshinaga Y."/>
            <person name="Zwiers L.-H."/>
            <person name="Turgeon B."/>
            <person name="Goodwin S."/>
            <person name="Spatafora J."/>
            <person name="Crous P."/>
            <person name="Grigoriev I."/>
        </authorList>
    </citation>
    <scope>NUCLEOTIDE SEQUENCE</scope>
    <source>
        <strain evidence="4">CBS 122681</strain>
    </source>
</reference>
<dbReference type="EMBL" id="MU004419">
    <property type="protein sequence ID" value="KAF2651687.1"/>
    <property type="molecule type" value="Genomic_DNA"/>
</dbReference>